<evidence type="ECO:0000313" key="1">
    <source>
        <dbReference type="Proteomes" id="UP000694941"/>
    </source>
</evidence>
<name>A0ABM1BC45_LIMPO</name>
<reference evidence="2" key="1">
    <citation type="submission" date="2025-08" db="UniProtKB">
        <authorList>
            <consortium name="RefSeq"/>
        </authorList>
    </citation>
    <scope>IDENTIFICATION</scope>
    <source>
        <tissue evidence="2">Muscle</tissue>
    </source>
</reference>
<proteinExistence type="predicted"/>
<organism evidence="1 2">
    <name type="scientific">Limulus polyphemus</name>
    <name type="common">Atlantic horseshoe crab</name>
    <dbReference type="NCBI Taxonomy" id="6850"/>
    <lineage>
        <taxon>Eukaryota</taxon>
        <taxon>Metazoa</taxon>
        <taxon>Ecdysozoa</taxon>
        <taxon>Arthropoda</taxon>
        <taxon>Chelicerata</taxon>
        <taxon>Merostomata</taxon>
        <taxon>Xiphosura</taxon>
        <taxon>Limulidae</taxon>
        <taxon>Limulus</taxon>
    </lineage>
</organism>
<dbReference type="GeneID" id="106463522"/>
<accession>A0ABM1BC45</accession>
<protein>
    <submittedName>
        <fullName evidence="2">Uncharacterized protein LOC106463522</fullName>
    </submittedName>
</protein>
<sequence>MLLLNPKVWCKRYYKLLLMVEMVSRCMGKPIQNKFFTQDLQHVTRRTPFPVSVVDASEVDNVQRETLANNRTLVTNTSLSDLMNITYIRQMRKRERVRQDWIERLKSLILLGVGISQERTVTTTFPKKLRHHFGKLLNKMDKINSKEDSSWFEKLQSFYPSCSLPEGTDKSLWDDSRSFNIYYNANFLTTTPQAKIKLAKLRLFKDRDLKLDDLNSKPDLLHWKFHHFKIPRLPERNTGLTVSLYQYKRPLNNASSEGKSSIVH</sequence>
<keyword evidence="1" id="KW-1185">Reference proteome</keyword>
<dbReference type="RefSeq" id="XP_013779021.2">
    <property type="nucleotide sequence ID" value="XM_013923567.2"/>
</dbReference>
<evidence type="ECO:0000313" key="2">
    <source>
        <dbReference type="RefSeq" id="XP_013779021.2"/>
    </source>
</evidence>
<gene>
    <name evidence="2" type="primary">LOC106463522</name>
</gene>
<dbReference type="Proteomes" id="UP000694941">
    <property type="component" value="Unplaced"/>
</dbReference>